<comment type="similarity">
    <text evidence="10">Belongs to the insect chemoreceptor superfamily. Heteromeric odorant receptor channel (TC 1.A.69) family.</text>
</comment>
<evidence type="ECO:0000256" key="10">
    <source>
        <dbReference type="RuleBase" id="RU351113"/>
    </source>
</evidence>
<sequence length="399" mass="46848">MELEISACLLKLTGLLEFEMPGLRARLFNWSSRLRTLVMCLVYALGIIEAMHVENITMIHTLVASQRAMMAILIISYFFIFHKKLPKVKRIMRMFEEFPKFSNDETNLHAQHNLIDAKNMMRKKTLIYFLIQSPFPLFYTFFKIADLYSTVKFPHVDMTNENIQILLTTLAGYWWFIVQPWQKILFNVLNSFAFWQFTFVLSAADSFINCCIFVTSEQIKFLAETVSDSLKPAPYSTNITLEFREWLCYHRHTRRLVELVSDTFAMQLSIIIFYYISNISIMVYFFVLGWDITILPFLVFYLIQPYFYCRAGERLKQESSLLAENVKREVLRQVITGELKHGTMTNAIEDLIEDCGPKNYPCVQPIGFGALSKVLFAKLLYTSNYWLFALMQWKPINNN</sequence>
<dbReference type="InterPro" id="IPR004117">
    <property type="entry name" value="7tm6_olfct_rcpt"/>
</dbReference>
<keyword evidence="4 10" id="KW-0812">Transmembrane</keyword>
<feature type="transmembrane region" description="Helical" evidence="10">
    <location>
        <begin position="125"/>
        <end position="142"/>
    </location>
</feature>
<dbReference type="EMBL" id="CADEPI010000035">
    <property type="protein sequence ID" value="CAB3367998.1"/>
    <property type="molecule type" value="Genomic_DNA"/>
</dbReference>
<keyword evidence="5 10" id="KW-0552">Olfaction</keyword>
<comment type="caution">
    <text evidence="11">The sequence shown here is derived from an EMBL/GenBank/DDBJ whole genome shotgun (WGS) entry which is preliminary data.</text>
</comment>
<feature type="transmembrane region" description="Helical" evidence="10">
    <location>
        <begin position="34"/>
        <end position="53"/>
    </location>
</feature>
<name>A0A8S1CF65_9INSE</name>
<proteinExistence type="inferred from homology"/>
<feature type="transmembrane region" description="Helical" evidence="10">
    <location>
        <begin position="256"/>
        <end position="276"/>
    </location>
</feature>
<evidence type="ECO:0000256" key="4">
    <source>
        <dbReference type="ARBA" id="ARBA00022692"/>
    </source>
</evidence>
<keyword evidence="8 10" id="KW-0675">Receptor</keyword>
<dbReference type="AlphaFoldDB" id="A0A8S1CF65"/>
<feature type="transmembrane region" description="Helical" evidence="10">
    <location>
        <begin position="282"/>
        <end position="303"/>
    </location>
</feature>
<dbReference type="PANTHER" id="PTHR21137:SF35">
    <property type="entry name" value="ODORANT RECEPTOR 19A-RELATED"/>
    <property type="match status" value="1"/>
</dbReference>
<evidence type="ECO:0000256" key="1">
    <source>
        <dbReference type="ARBA" id="ARBA00004651"/>
    </source>
</evidence>
<dbReference type="PANTHER" id="PTHR21137">
    <property type="entry name" value="ODORANT RECEPTOR"/>
    <property type="match status" value="1"/>
</dbReference>
<gene>
    <name evidence="11" type="ORF">CLODIP_2_CD08385</name>
</gene>
<dbReference type="GO" id="GO:0005549">
    <property type="term" value="F:odorant binding"/>
    <property type="evidence" value="ECO:0007669"/>
    <property type="project" value="InterPro"/>
</dbReference>
<evidence type="ECO:0000256" key="7">
    <source>
        <dbReference type="ARBA" id="ARBA00023136"/>
    </source>
</evidence>
<comment type="subcellular location">
    <subcellularLocation>
        <location evidence="1 10">Cell membrane</location>
        <topology evidence="1 10">Multi-pass membrane protein</topology>
    </subcellularLocation>
</comment>
<organism evidence="11 12">
    <name type="scientific">Cloeon dipterum</name>
    <dbReference type="NCBI Taxonomy" id="197152"/>
    <lineage>
        <taxon>Eukaryota</taxon>
        <taxon>Metazoa</taxon>
        <taxon>Ecdysozoa</taxon>
        <taxon>Arthropoda</taxon>
        <taxon>Hexapoda</taxon>
        <taxon>Insecta</taxon>
        <taxon>Pterygota</taxon>
        <taxon>Palaeoptera</taxon>
        <taxon>Ephemeroptera</taxon>
        <taxon>Pisciforma</taxon>
        <taxon>Baetidae</taxon>
        <taxon>Cloeon</taxon>
    </lineage>
</organism>
<dbReference type="Proteomes" id="UP000494165">
    <property type="component" value="Unassembled WGS sequence"/>
</dbReference>
<keyword evidence="2" id="KW-1003">Cell membrane</keyword>
<dbReference type="GO" id="GO:0004984">
    <property type="term" value="F:olfactory receptor activity"/>
    <property type="evidence" value="ECO:0007669"/>
    <property type="project" value="InterPro"/>
</dbReference>
<evidence type="ECO:0000313" key="11">
    <source>
        <dbReference type="EMBL" id="CAB3367998.1"/>
    </source>
</evidence>
<evidence type="ECO:0000256" key="3">
    <source>
        <dbReference type="ARBA" id="ARBA00022606"/>
    </source>
</evidence>
<evidence type="ECO:0000256" key="2">
    <source>
        <dbReference type="ARBA" id="ARBA00022475"/>
    </source>
</evidence>
<keyword evidence="12" id="KW-1185">Reference proteome</keyword>
<protein>
    <recommendedName>
        <fullName evidence="10">Odorant receptor</fullName>
    </recommendedName>
</protein>
<dbReference type="GO" id="GO:0007165">
    <property type="term" value="P:signal transduction"/>
    <property type="evidence" value="ECO:0007669"/>
    <property type="project" value="UniProtKB-KW"/>
</dbReference>
<accession>A0A8S1CF65</accession>
<feature type="transmembrane region" description="Helical" evidence="10">
    <location>
        <begin position="59"/>
        <end position="80"/>
    </location>
</feature>
<evidence type="ECO:0000313" key="12">
    <source>
        <dbReference type="Proteomes" id="UP000494165"/>
    </source>
</evidence>
<evidence type="ECO:0000256" key="6">
    <source>
        <dbReference type="ARBA" id="ARBA00022989"/>
    </source>
</evidence>
<keyword evidence="6 10" id="KW-1133">Transmembrane helix</keyword>
<dbReference type="GO" id="GO:0005886">
    <property type="term" value="C:plasma membrane"/>
    <property type="evidence" value="ECO:0007669"/>
    <property type="project" value="UniProtKB-SubCell"/>
</dbReference>
<comment type="caution">
    <text evidence="10">Lacks conserved residue(s) required for the propagation of feature annotation.</text>
</comment>
<evidence type="ECO:0000256" key="9">
    <source>
        <dbReference type="ARBA" id="ARBA00023224"/>
    </source>
</evidence>
<evidence type="ECO:0000256" key="8">
    <source>
        <dbReference type="ARBA" id="ARBA00023170"/>
    </source>
</evidence>
<keyword evidence="7 10" id="KW-0472">Membrane</keyword>
<keyword evidence="9 10" id="KW-0807">Transducer</keyword>
<reference evidence="11 12" key="1">
    <citation type="submission" date="2020-04" db="EMBL/GenBank/DDBJ databases">
        <authorList>
            <person name="Alioto T."/>
            <person name="Alioto T."/>
            <person name="Gomez Garrido J."/>
        </authorList>
    </citation>
    <scope>NUCLEOTIDE SEQUENCE [LARGE SCALE GENOMIC DNA]</scope>
</reference>
<keyword evidence="3 10" id="KW-0716">Sensory transduction</keyword>
<evidence type="ECO:0000256" key="5">
    <source>
        <dbReference type="ARBA" id="ARBA00022725"/>
    </source>
</evidence>